<evidence type="ECO:0000256" key="1">
    <source>
        <dbReference type="SAM" id="Phobius"/>
    </source>
</evidence>
<accession>A0AAD7CCS3</accession>
<sequence>MPSSNGEVTSSESAESASAVFAHAGDFVITGGNFTNINHPPPKDPYHFRTIPLGDLILNHEICCPTDPSRVIRLRKPWNYVRKVYSAEIFGLQSPFTVALLVGPGAEEQWKNEVALYSNLRHPNLLQLYGITTSGRIHALIFHDDVVPWRDFHQQYNTSHFYQVFFFINMNTQIQVASQHVQHILGRKLCRTDCSVWIRPSKGVLHIGLTPPESKATSLDTSDHQHTPLLAPFSSFLNPPHASELMRSISLESYHDLCHWDLSYYRWFTAPTGMQIQLGYIVYVPNLAEGASKLDGAFPIAGIPDVSAATGLWGREDAHVDEYWHPIMFDKGTSMLPETGWIRVHSACVVDRYSLYSGVDPSLLKAWMAQASHIFASLEIRMNREEYVFLRAAQWLMHFSGSVDDLPPGYLFLCPPNQFTSDRPYQVPDFPAYWSLDPSGSERLTPEEAGRMGFPELQLVVKICGIFGMDDFYTGMREFHAAKGYDPGALDVANDLGYPLYQLACEKDQFHTYLRHLGKENKCHSSIEVVDSTTDETGFVVEEENDLFEDAAPGVYHFNQLGETEVTQPPPREMLIIYIQLALIGTCFALTLFGL</sequence>
<reference evidence="2" key="1">
    <citation type="submission" date="2023-03" db="EMBL/GenBank/DDBJ databases">
        <title>Massive genome expansion in bonnet fungi (Mycena s.s.) driven by repeated elements and novel gene families across ecological guilds.</title>
        <authorList>
            <consortium name="Lawrence Berkeley National Laboratory"/>
            <person name="Harder C.B."/>
            <person name="Miyauchi S."/>
            <person name="Viragh M."/>
            <person name="Kuo A."/>
            <person name="Thoen E."/>
            <person name="Andreopoulos B."/>
            <person name="Lu D."/>
            <person name="Skrede I."/>
            <person name="Drula E."/>
            <person name="Henrissat B."/>
            <person name="Morin E."/>
            <person name="Kohler A."/>
            <person name="Barry K."/>
            <person name="LaButti K."/>
            <person name="Morin E."/>
            <person name="Salamov A."/>
            <person name="Lipzen A."/>
            <person name="Mereny Z."/>
            <person name="Hegedus B."/>
            <person name="Baldrian P."/>
            <person name="Stursova M."/>
            <person name="Weitz H."/>
            <person name="Taylor A."/>
            <person name="Grigoriev I.V."/>
            <person name="Nagy L.G."/>
            <person name="Martin F."/>
            <person name="Kauserud H."/>
        </authorList>
    </citation>
    <scope>NUCLEOTIDE SEQUENCE</scope>
    <source>
        <strain evidence="2">9284</strain>
    </source>
</reference>
<name>A0AAD7CCS3_9AGAR</name>
<keyword evidence="3" id="KW-1185">Reference proteome</keyword>
<comment type="caution">
    <text evidence="2">The sequence shown here is derived from an EMBL/GenBank/DDBJ whole genome shotgun (WGS) entry which is preliminary data.</text>
</comment>
<evidence type="ECO:0000313" key="2">
    <source>
        <dbReference type="EMBL" id="KAJ7644750.1"/>
    </source>
</evidence>
<keyword evidence="1" id="KW-0812">Transmembrane</keyword>
<dbReference type="Proteomes" id="UP001221142">
    <property type="component" value="Unassembled WGS sequence"/>
</dbReference>
<feature type="transmembrane region" description="Helical" evidence="1">
    <location>
        <begin position="575"/>
        <end position="593"/>
    </location>
</feature>
<proteinExistence type="predicted"/>
<keyword evidence="1" id="KW-1133">Transmembrane helix</keyword>
<gene>
    <name evidence="2" type="ORF">FB45DRAFT_299366</name>
</gene>
<dbReference type="EMBL" id="JARKIF010000003">
    <property type="protein sequence ID" value="KAJ7644750.1"/>
    <property type="molecule type" value="Genomic_DNA"/>
</dbReference>
<keyword evidence="1" id="KW-0472">Membrane</keyword>
<dbReference type="AlphaFoldDB" id="A0AAD7CCS3"/>
<organism evidence="2 3">
    <name type="scientific">Roridomyces roridus</name>
    <dbReference type="NCBI Taxonomy" id="1738132"/>
    <lineage>
        <taxon>Eukaryota</taxon>
        <taxon>Fungi</taxon>
        <taxon>Dikarya</taxon>
        <taxon>Basidiomycota</taxon>
        <taxon>Agaricomycotina</taxon>
        <taxon>Agaricomycetes</taxon>
        <taxon>Agaricomycetidae</taxon>
        <taxon>Agaricales</taxon>
        <taxon>Marasmiineae</taxon>
        <taxon>Mycenaceae</taxon>
        <taxon>Roridomyces</taxon>
    </lineage>
</organism>
<evidence type="ECO:0000313" key="3">
    <source>
        <dbReference type="Proteomes" id="UP001221142"/>
    </source>
</evidence>
<protein>
    <submittedName>
        <fullName evidence="2">Uncharacterized protein</fullName>
    </submittedName>
</protein>